<dbReference type="GO" id="GO:0005634">
    <property type="term" value="C:nucleus"/>
    <property type="evidence" value="ECO:0007669"/>
    <property type="project" value="InterPro"/>
</dbReference>
<dbReference type="InterPro" id="IPR009349">
    <property type="entry name" value="TRIP4/RQT4_C2HC5_Znf"/>
</dbReference>
<dbReference type="PANTHER" id="PTHR12963:SF4">
    <property type="entry name" value="ACTIVATING SIGNAL COINTEGRATOR 1"/>
    <property type="match status" value="1"/>
</dbReference>
<dbReference type="EMBL" id="UZAI01009120">
    <property type="protein sequence ID" value="VDP03921.1"/>
    <property type="molecule type" value="Genomic_DNA"/>
</dbReference>
<gene>
    <name evidence="3" type="ORF">SMRZ_LOCUS13101</name>
</gene>
<evidence type="ECO:0000256" key="1">
    <source>
        <dbReference type="SAM" id="MobiDB-lite"/>
    </source>
</evidence>
<dbReference type="GO" id="GO:0072344">
    <property type="term" value="P:rescue of stalled ribosome"/>
    <property type="evidence" value="ECO:0007669"/>
    <property type="project" value="InterPro"/>
</dbReference>
<organism evidence="3 4">
    <name type="scientific">Schistosoma margrebowiei</name>
    <dbReference type="NCBI Taxonomy" id="48269"/>
    <lineage>
        <taxon>Eukaryota</taxon>
        <taxon>Metazoa</taxon>
        <taxon>Spiralia</taxon>
        <taxon>Lophotrochozoa</taxon>
        <taxon>Platyhelminthes</taxon>
        <taxon>Trematoda</taxon>
        <taxon>Digenea</taxon>
        <taxon>Strigeidida</taxon>
        <taxon>Schistosomatoidea</taxon>
        <taxon>Schistosomatidae</taxon>
        <taxon>Schistosoma</taxon>
    </lineage>
</organism>
<evidence type="ECO:0000313" key="4">
    <source>
        <dbReference type="Proteomes" id="UP000277204"/>
    </source>
</evidence>
<dbReference type="GO" id="GO:0180022">
    <property type="term" value="C:RQC-trigger complex"/>
    <property type="evidence" value="ECO:0007669"/>
    <property type="project" value="InterPro"/>
</dbReference>
<proteinExistence type="predicted"/>
<dbReference type="PANTHER" id="PTHR12963">
    <property type="entry name" value="THYROID RECEPTOR INTERACTING PROTEIN RELATED"/>
    <property type="match status" value="1"/>
</dbReference>
<sequence>MFVSHKLIFHPPSVQRLRYVGIFDMQKMKLCTTDGLLVKVIDVEQSSSQTTKNKKKPKFYPLFCEGAQSDQLVSLLPGRHPCQCLATKHQLVNNCLNCGRIVCAQEGSGPCYYCGNLVCTIDEEYQLSLGTAKHNQKLLNKLSQAAWAPGTETPYYRLIRRAQKSKQESTSEIISTESNSNNGLESDSDDNDLIKKSAQGAQIRLEQGKSVDNVI</sequence>
<evidence type="ECO:0000259" key="2">
    <source>
        <dbReference type="Pfam" id="PF06221"/>
    </source>
</evidence>
<feature type="domain" description="TRIP4/RQT4 C2HC5-type zinc finger" evidence="2">
    <location>
        <begin position="80"/>
        <end position="126"/>
    </location>
</feature>
<dbReference type="GO" id="GO:0008270">
    <property type="term" value="F:zinc ion binding"/>
    <property type="evidence" value="ECO:0007669"/>
    <property type="project" value="InterPro"/>
</dbReference>
<dbReference type="AlphaFoldDB" id="A0A183MAM6"/>
<dbReference type="STRING" id="48269.A0A183MAM6"/>
<reference evidence="3 4" key="1">
    <citation type="submission" date="2018-11" db="EMBL/GenBank/DDBJ databases">
        <authorList>
            <consortium name="Pathogen Informatics"/>
        </authorList>
    </citation>
    <scope>NUCLEOTIDE SEQUENCE [LARGE SCALE GENOMIC DNA]</scope>
    <source>
        <strain evidence="3 4">Zambia</strain>
    </source>
</reference>
<protein>
    <recommendedName>
        <fullName evidence="2">TRIP4/RQT4 C2HC5-type zinc finger domain-containing protein</fullName>
    </recommendedName>
</protein>
<dbReference type="GO" id="GO:0045893">
    <property type="term" value="P:positive regulation of DNA-templated transcription"/>
    <property type="evidence" value="ECO:0007669"/>
    <property type="project" value="TreeGrafter"/>
</dbReference>
<feature type="compositionally biased region" description="Low complexity" evidence="1">
    <location>
        <begin position="168"/>
        <end position="182"/>
    </location>
</feature>
<evidence type="ECO:0000313" key="3">
    <source>
        <dbReference type="EMBL" id="VDP03921.1"/>
    </source>
</evidence>
<feature type="region of interest" description="Disordered" evidence="1">
    <location>
        <begin position="167"/>
        <end position="192"/>
    </location>
</feature>
<name>A0A183MAM6_9TREM</name>
<dbReference type="Pfam" id="PF06221">
    <property type="entry name" value="zf-C2HC5"/>
    <property type="match status" value="1"/>
</dbReference>
<dbReference type="Proteomes" id="UP000277204">
    <property type="component" value="Unassembled WGS sequence"/>
</dbReference>
<accession>A0A183MAM6</accession>
<keyword evidence="4" id="KW-1185">Reference proteome</keyword>
<dbReference type="InterPro" id="IPR039128">
    <property type="entry name" value="TRIP4-like"/>
</dbReference>